<evidence type="ECO:0000313" key="2">
    <source>
        <dbReference type="Proteomes" id="UP000256805"/>
    </source>
</evidence>
<protein>
    <submittedName>
        <fullName evidence="1">Uncharacterized protein</fullName>
    </submittedName>
</protein>
<dbReference type="EMBL" id="OVTA01000019">
    <property type="protein sequence ID" value="SPR98428.1"/>
    <property type="molecule type" value="Genomic_DNA"/>
</dbReference>
<dbReference type="AlphaFoldDB" id="A0A375IZT2"/>
<dbReference type="Proteomes" id="UP000256805">
    <property type="component" value="Unassembled WGS sequence"/>
</dbReference>
<evidence type="ECO:0000313" key="1">
    <source>
        <dbReference type="EMBL" id="SPR98428.1"/>
    </source>
</evidence>
<dbReference type="RefSeq" id="WP_147311485.1">
    <property type="nucleotide sequence ID" value="NZ_LS483233.1"/>
</dbReference>
<name>A0A375IZT2_9BURK</name>
<reference evidence="1 2" key="1">
    <citation type="submission" date="2018-01" db="EMBL/GenBank/DDBJ databases">
        <authorList>
            <person name="Gaut B.S."/>
            <person name="Morton B.R."/>
            <person name="Clegg M.T."/>
            <person name="Duvall M.R."/>
        </authorList>
    </citation>
    <scope>NUCLEOTIDE SEQUENCE [LARGE SCALE GENOMIC DNA]</scope>
    <source>
        <strain evidence="1">Cupriavidus taiwanensis cmp 52</strain>
    </source>
</reference>
<proteinExistence type="predicted"/>
<accession>A0A375IZT2</accession>
<gene>
    <name evidence="1" type="ORF">CBM2634_A260003</name>
</gene>
<organism evidence="1 2">
    <name type="scientific">Cupriavidus taiwanensis</name>
    <dbReference type="NCBI Taxonomy" id="164546"/>
    <lineage>
        <taxon>Bacteria</taxon>
        <taxon>Pseudomonadati</taxon>
        <taxon>Pseudomonadota</taxon>
        <taxon>Betaproteobacteria</taxon>
        <taxon>Burkholderiales</taxon>
        <taxon>Burkholderiaceae</taxon>
        <taxon>Cupriavidus</taxon>
    </lineage>
</organism>
<sequence>MEGRRVRRYLVYDPLLGKIVASQRQWTQATAVRDSWEKAHNHWSICTLCWRQTEYAETLLNARRFREGPDGRFEPVQPPERARIARWAKRITVWYERALRGEYGQFAAGKLVATFCDLREADGIFGSAADFYDSVERRLLRRQWAKLAPYPERLYWPAALSELAGEGSSRDKQIAQARYPSAVYCEGHNPNRSMAARAQYQRDRRSSTLSCFRQAYEIFRAAIRPGAWTLEDISRLRRFAYLASHAKGHHVVRHLVEKHGYSLAGAGRLLGTSRQAASAALLRHPNMECPVEEAALIDDLQAIIDEQSQIRSMNRFPDETLGIQRPLMPTPDPAL</sequence>